<gene>
    <name evidence="1" type="ORF">EBO34_16410</name>
</gene>
<reference evidence="1 2" key="1">
    <citation type="submission" date="2018-10" db="EMBL/GenBank/DDBJ databases">
        <title>Bacillus Keqinensis sp. nov., a moderately halophilic bacterium isolated from a saline-alkaline lake.</title>
        <authorList>
            <person name="Wang H."/>
        </authorList>
    </citation>
    <scope>NUCLEOTIDE SEQUENCE [LARGE SCALE GENOMIC DNA]</scope>
    <source>
        <strain evidence="1 2">KQ-3</strain>
    </source>
</reference>
<accession>A0A3M7TQ34</accession>
<keyword evidence="2" id="KW-1185">Reference proteome</keyword>
<proteinExistence type="predicted"/>
<protein>
    <recommendedName>
        <fullName evidence="3">YheC/YheD family protein</fullName>
    </recommendedName>
</protein>
<dbReference type="RefSeq" id="WP_122900586.1">
    <property type="nucleotide sequence ID" value="NZ_RHIB01000003.1"/>
</dbReference>
<dbReference type="EMBL" id="RHIB01000003">
    <property type="protein sequence ID" value="RNA66789.1"/>
    <property type="molecule type" value="Genomic_DNA"/>
</dbReference>
<evidence type="ECO:0000313" key="2">
    <source>
        <dbReference type="Proteomes" id="UP000278746"/>
    </source>
</evidence>
<dbReference type="Pfam" id="PF14398">
    <property type="entry name" value="ATPgrasp_YheCD"/>
    <property type="match status" value="1"/>
</dbReference>
<organism evidence="1 2">
    <name type="scientific">Alteribacter keqinensis</name>
    <dbReference type="NCBI Taxonomy" id="2483800"/>
    <lineage>
        <taxon>Bacteria</taxon>
        <taxon>Bacillati</taxon>
        <taxon>Bacillota</taxon>
        <taxon>Bacilli</taxon>
        <taxon>Bacillales</taxon>
        <taxon>Bacillaceae</taxon>
        <taxon>Alteribacter</taxon>
    </lineage>
</organism>
<evidence type="ECO:0008006" key="3">
    <source>
        <dbReference type="Google" id="ProtNLM"/>
    </source>
</evidence>
<dbReference type="Proteomes" id="UP000278746">
    <property type="component" value="Unassembled WGS sequence"/>
</dbReference>
<comment type="caution">
    <text evidence="1">The sequence shown here is derived from an EMBL/GenBank/DDBJ whole genome shotgun (WGS) entry which is preliminary data.</text>
</comment>
<sequence>MKSNWVNIQTFQSSEYEIHLPGNLISQYNEAEFIQHGLIKLPLAVKEVEEETDELQNGTELKPYTVLVSSALIKKMFVIEGLPYRMLMNDQTLKLGPVTGILVRNDRFTRKRRKPDIYSRLGGLFAVITLELFSPEEGFTKGKVYHNKKWVETMIPLPEVLFVRCAMSKKRRKTILKEYNERGGLVFNSNVYNKLIVETKVGKTKGLESNIIQSVELKSKKDVLSELDRLGDIIVKPKNGKKGSGIFFVKKVDETYHVYDYRGLKRCNYSVFSKREFLTFLKTINFKSGRYLAQEWVKFIKKNGRPFDLRVYVQKRDQDKWVCSGMMARVAGKKQKITNRSKGGSFFMIDKVFSGYPKSKKQELVKKVSDFCERFCYALDETFPNDHFADVGMDVGIDKNEKVRFMEVNFIAQYQTIRFHDPELFNNLCWLPFIHATEYQGFAVGKQQTNQSDLTKTG</sequence>
<name>A0A3M7TQ34_9BACI</name>
<dbReference type="SUPFAM" id="SSF56059">
    <property type="entry name" value="Glutathione synthetase ATP-binding domain-like"/>
    <property type="match status" value="1"/>
</dbReference>
<dbReference type="AlphaFoldDB" id="A0A3M7TQ34"/>
<dbReference type="InterPro" id="IPR026838">
    <property type="entry name" value="YheC/D"/>
</dbReference>
<dbReference type="Gene3D" id="3.30.470.20">
    <property type="entry name" value="ATP-grasp fold, B domain"/>
    <property type="match status" value="1"/>
</dbReference>
<evidence type="ECO:0000313" key="1">
    <source>
        <dbReference type="EMBL" id="RNA66789.1"/>
    </source>
</evidence>
<dbReference type="OrthoDB" id="7869153at2"/>